<dbReference type="Proteomes" id="UP000000305">
    <property type="component" value="Unassembled WGS sequence"/>
</dbReference>
<dbReference type="EMBL" id="GL732558">
    <property type="protein sequence ID" value="EFX78141.1"/>
    <property type="molecule type" value="Genomic_DNA"/>
</dbReference>
<evidence type="ECO:0000313" key="3">
    <source>
        <dbReference type="Proteomes" id="UP000000305"/>
    </source>
</evidence>
<dbReference type="InParanoid" id="E9GQN1"/>
<evidence type="ECO:0000256" key="1">
    <source>
        <dbReference type="SAM" id="SignalP"/>
    </source>
</evidence>
<keyword evidence="1" id="KW-0732">Signal</keyword>
<protein>
    <recommendedName>
        <fullName evidence="4">Platelet-derived growth factor (PDGF) family profile domain-containing protein</fullName>
    </recommendedName>
</protein>
<dbReference type="AlphaFoldDB" id="E9GQN1"/>
<name>E9GQN1_DAPPU</name>
<dbReference type="KEGG" id="dpx:DAPPUDRAFT_105400"/>
<evidence type="ECO:0008006" key="4">
    <source>
        <dbReference type="Google" id="ProtNLM"/>
    </source>
</evidence>
<gene>
    <name evidence="2" type="ORF">DAPPUDRAFT_105400</name>
</gene>
<reference evidence="2 3" key="1">
    <citation type="journal article" date="2011" name="Science">
        <title>The ecoresponsive genome of Daphnia pulex.</title>
        <authorList>
            <person name="Colbourne J.K."/>
            <person name="Pfrender M.E."/>
            <person name="Gilbert D."/>
            <person name="Thomas W.K."/>
            <person name="Tucker A."/>
            <person name="Oakley T.H."/>
            <person name="Tokishita S."/>
            <person name="Aerts A."/>
            <person name="Arnold G.J."/>
            <person name="Basu M.K."/>
            <person name="Bauer D.J."/>
            <person name="Caceres C.E."/>
            <person name="Carmel L."/>
            <person name="Casola C."/>
            <person name="Choi J.H."/>
            <person name="Detter J.C."/>
            <person name="Dong Q."/>
            <person name="Dusheyko S."/>
            <person name="Eads B.D."/>
            <person name="Frohlich T."/>
            <person name="Geiler-Samerotte K.A."/>
            <person name="Gerlach D."/>
            <person name="Hatcher P."/>
            <person name="Jogdeo S."/>
            <person name="Krijgsveld J."/>
            <person name="Kriventseva E.V."/>
            <person name="Kultz D."/>
            <person name="Laforsch C."/>
            <person name="Lindquist E."/>
            <person name="Lopez J."/>
            <person name="Manak J.R."/>
            <person name="Muller J."/>
            <person name="Pangilinan J."/>
            <person name="Patwardhan R.P."/>
            <person name="Pitluck S."/>
            <person name="Pritham E.J."/>
            <person name="Rechtsteiner A."/>
            <person name="Rho M."/>
            <person name="Rogozin I.B."/>
            <person name="Sakarya O."/>
            <person name="Salamov A."/>
            <person name="Schaack S."/>
            <person name="Shapiro H."/>
            <person name="Shiga Y."/>
            <person name="Skalitzky C."/>
            <person name="Smith Z."/>
            <person name="Souvorov A."/>
            <person name="Sung W."/>
            <person name="Tang Z."/>
            <person name="Tsuchiya D."/>
            <person name="Tu H."/>
            <person name="Vos H."/>
            <person name="Wang M."/>
            <person name="Wolf Y.I."/>
            <person name="Yamagata H."/>
            <person name="Yamada T."/>
            <person name="Ye Y."/>
            <person name="Shaw J.R."/>
            <person name="Andrews J."/>
            <person name="Crease T.J."/>
            <person name="Tang H."/>
            <person name="Lucas S.M."/>
            <person name="Robertson H.M."/>
            <person name="Bork P."/>
            <person name="Koonin E.V."/>
            <person name="Zdobnov E.M."/>
            <person name="Grigoriev I.V."/>
            <person name="Lynch M."/>
            <person name="Boore J.L."/>
        </authorList>
    </citation>
    <scope>NUCLEOTIDE SEQUENCE [LARGE SCALE GENOMIC DNA]</scope>
</reference>
<organism evidence="2 3">
    <name type="scientific">Daphnia pulex</name>
    <name type="common">Water flea</name>
    <dbReference type="NCBI Taxonomy" id="6669"/>
    <lineage>
        <taxon>Eukaryota</taxon>
        <taxon>Metazoa</taxon>
        <taxon>Ecdysozoa</taxon>
        <taxon>Arthropoda</taxon>
        <taxon>Crustacea</taxon>
        <taxon>Branchiopoda</taxon>
        <taxon>Diplostraca</taxon>
        <taxon>Cladocera</taxon>
        <taxon>Anomopoda</taxon>
        <taxon>Daphniidae</taxon>
        <taxon>Daphnia</taxon>
    </lineage>
</organism>
<dbReference type="OrthoDB" id="6355394at2759"/>
<feature type="chain" id="PRO_5003240519" description="Platelet-derived growth factor (PDGF) family profile domain-containing protein" evidence="1">
    <location>
        <begin position="18"/>
        <end position="145"/>
    </location>
</feature>
<sequence length="145" mass="15510">MSIQNLFFLVTFCISSATFWVLPSAGIPNGSDQLLEFRTVSILDELQELGRHPQTVCPFEVENKPVENNHPLGNVVIAINEIVCSGTCKNENCSGTGGSCKQLMTNLRVSIRNPATGIPEKIISTNVAAGCSCTPRDTGALGEDV</sequence>
<keyword evidence="3" id="KW-1185">Reference proteome</keyword>
<proteinExistence type="predicted"/>
<accession>E9GQN1</accession>
<dbReference type="PhylomeDB" id="E9GQN1"/>
<dbReference type="HOGENOM" id="CLU_1760630_0_0_1"/>
<feature type="signal peptide" evidence="1">
    <location>
        <begin position="1"/>
        <end position="17"/>
    </location>
</feature>
<evidence type="ECO:0000313" key="2">
    <source>
        <dbReference type="EMBL" id="EFX78141.1"/>
    </source>
</evidence>